<dbReference type="GO" id="GO:0003677">
    <property type="term" value="F:DNA binding"/>
    <property type="evidence" value="ECO:0007669"/>
    <property type="project" value="UniProtKB-KW"/>
</dbReference>
<dbReference type="EMBL" id="CAJGYO010000014">
    <property type="protein sequence ID" value="CAD6267153.1"/>
    <property type="molecule type" value="Genomic_DNA"/>
</dbReference>
<dbReference type="InterPro" id="IPR011598">
    <property type="entry name" value="bHLH_dom"/>
</dbReference>
<dbReference type="PROSITE" id="PS50888">
    <property type="entry name" value="BHLH"/>
    <property type="match status" value="1"/>
</dbReference>
<evidence type="ECO:0000256" key="1">
    <source>
        <dbReference type="ARBA" id="ARBA00005510"/>
    </source>
</evidence>
<dbReference type="Gene3D" id="4.10.280.10">
    <property type="entry name" value="Helix-loop-helix DNA-binding domain"/>
    <property type="match status" value="1"/>
</dbReference>
<keyword evidence="4" id="KW-0804">Transcription</keyword>
<dbReference type="PANTHER" id="PTHR45855:SF24">
    <property type="entry name" value="HELIX-LOOP-HELIX DNA-BINDING DOMAIN CONTAINING PROTEIN, EXPRESSED"/>
    <property type="match status" value="1"/>
</dbReference>
<evidence type="ECO:0000313" key="6">
    <source>
        <dbReference type="EMBL" id="CAD6267153.1"/>
    </source>
</evidence>
<evidence type="ECO:0000256" key="2">
    <source>
        <dbReference type="ARBA" id="ARBA00023015"/>
    </source>
</evidence>
<dbReference type="SUPFAM" id="SSF47459">
    <property type="entry name" value="HLH, helix-loop-helix DNA-binding domain"/>
    <property type="match status" value="1"/>
</dbReference>
<evidence type="ECO:0000259" key="5">
    <source>
        <dbReference type="PROSITE" id="PS50888"/>
    </source>
</evidence>
<dbReference type="Pfam" id="PF00010">
    <property type="entry name" value="HLH"/>
    <property type="match status" value="1"/>
</dbReference>
<dbReference type="OrthoDB" id="695860at2759"/>
<dbReference type="InterPro" id="IPR031066">
    <property type="entry name" value="bHLH_ALC-like_plant"/>
</dbReference>
<dbReference type="AlphaFoldDB" id="A0A811RAW0"/>
<dbReference type="GO" id="GO:0005634">
    <property type="term" value="C:nucleus"/>
    <property type="evidence" value="ECO:0007669"/>
    <property type="project" value="TreeGrafter"/>
</dbReference>
<protein>
    <recommendedName>
        <fullName evidence="5">BHLH domain-containing protein</fullName>
    </recommendedName>
</protein>
<evidence type="ECO:0000256" key="3">
    <source>
        <dbReference type="ARBA" id="ARBA00023125"/>
    </source>
</evidence>
<dbReference type="InterPro" id="IPR036638">
    <property type="entry name" value="HLH_DNA-bd_sf"/>
</dbReference>
<comment type="caution">
    <text evidence="6">The sequence shown here is derived from an EMBL/GenBank/DDBJ whole genome shotgun (WGS) entry which is preliminary data.</text>
</comment>
<dbReference type="SMART" id="SM00353">
    <property type="entry name" value="HLH"/>
    <property type="match status" value="1"/>
</dbReference>
<dbReference type="PANTHER" id="PTHR45855">
    <property type="entry name" value="TRANSCRIPTION FACTOR PIF1-RELATED"/>
    <property type="match status" value="1"/>
</dbReference>
<dbReference type="GO" id="GO:0046983">
    <property type="term" value="F:protein dimerization activity"/>
    <property type="evidence" value="ECO:0007669"/>
    <property type="project" value="InterPro"/>
</dbReference>
<comment type="similarity">
    <text evidence="1">Belongs to the bHLH protein family.</text>
</comment>
<reference evidence="6" key="1">
    <citation type="submission" date="2020-10" db="EMBL/GenBank/DDBJ databases">
        <authorList>
            <person name="Han B."/>
            <person name="Lu T."/>
            <person name="Zhao Q."/>
            <person name="Huang X."/>
            <person name="Zhao Y."/>
        </authorList>
    </citation>
    <scope>NUCLEOTIDE SEQUENCE</scope>
</reference>
<keyword evidence="7" id="KW-1185">Reference proteome</keyword>
<feature type="domain" description="BHLH" evidence="5">
    <location>
        <begin position="52"/>
        <end position="101"/>
    </location>
</feature>
<keyword evidence="2" id="KW-0805">Transcription regulation</keyword>
<dbReference type="Proteomes" id="UP000604825">
    <property type="component" value="Unassembled WGS sequence"/>
</dbReference>
<organism evidence="6 7">
    <name type="scientific">Miscanthus lutarioriparius</name>
    <dbReference type="NCBI Taxonomy" id="422564"/>
    <lineage>
        <taxon>Eukaryota</taxon>
        <taxon>Viridiplantae</taxon>
        <taxon>Streptophyta</taxon>
        <taxon>Embryophyta</taxon>
        <taxon>Tracheophyta</taxon>
        <taxon>Spermatophyta</taxon>
        <taxon>Magnoliopsida</taxon>
        <taxon>Liliopsida</taxon>
        <taxon>Poales</taxon>
        <taxon>Poaceae</taxon>
        <taxon>PACMAD clade</taxon>
        <taxon>Panicoideae</taxon>
        <taxon>Andropogonodae</taxon>
        <taxon>Andropogoneae</taxon>
        <taxon>Saccharinae</taxon>
        <taxon>Miscanthus</taxon>
    </lineage>
</organism>
<accession>A0A811RAW0</accession>
<evidence type="ECO:0000256" key="4">
    <source>
        <dbReference type="ARBA" id="ARBA00023163"/>
    </source>
</evidence>
<name>A0A811RAW0_9POAL</name>
<gene>
    <name evidence="6" type="ORF">NCGR_LOCUS50458</name>
</gene>
<evidence type="ECO:0000313" key="7">
    <source>
        <dbReference type="Proteomes" id="UP000604825"/>
    </source>
</evidence>
<keyword evidence="3" id="KW-0238">DNA-binding</keyword>
<proteinExistence type="inferred from homology"/>
<sequence>MASWLFPIVCGQEFAGGGDDADVVAGRRAWVDDDQMVPSRKESKDHKLQHAACMCAFNLHMHRRRWKIKEKLKTLQQLVPGCDNSNLASTLDQTIRYMKSLQQHIQAMSTFRAGMKPTSVAVYPVVQQAPCLACLWQGGTSVGAGMARRSPAIIPFCAHVSMGSPSPPCSHDV</sequence>